<dbReference type="GO" id="GO:0016491">
    <property type="term" value="F:oxidoreductase activity"/>
    <property type="evidence" value="ECO:0007669"/>
    <property type="project" value="UniProtKB-KW"/>
</dbReference>
<dbReference type="STRING" id="296587.C1DYP4"/>
<sequence>MFAASVPSASVAPARARSPVGISDGRAGRLDNARTARPTPTPASRRVARISAHHRAEASADVIAGAPEAPEPARRAILGGVAATVGAWSLPAIAEEAGVDAPAAPAVPAKGAILVTGANSGVGLSAAKQLAAKGETVVLACRTEAKGEDARAAILEKVPDASLVVLKGAGLEMTDLRQVSDYCKAFLDSGIPLDTLILNAGIMAVPLGRTAQGHEMHFGVNHLAHFLVQDSLRGAMRDRAAARGVPGRVVACSSIANMLPGALNVDDLDWYKRESRYEKWSAYAASKAENVLLTDEIARMENSKLLVANSFHPGIVTTNLVRYILPELTAEKRDPEAERQTPQGRAMSRMGIRDADEGAKTHVWLATDAEAGTISGRFFVDPGLEYPGGATRAQLVRAQDWFLVSPTDPLAAQLHLPDKFFEWRTAENARKLWTRSAEMTDAFKVA</sequence>
<protein>
    <submittedName>
        <fullName evidence="4">Uncharacterized protein</fullName>
    </submittedName>
</protein>
<dbReference type="Gene3D" id="3.40.50.720">
    <property type="entry name" value="NAD(P)-binding Rossmann-like Domain"/>
    <property type="match status" value="1"/>
</dbReference>
<dbReference type="eggNOG" id="KOG1208">
    <property type="taxonomic scope" value="Eukaryota"/>
</dbReference>
<keyword evidence="5" id="KW-1185">Reference proteome</keyword>
<dbReference type="PANTHER" id="PTHR24320:SF148">
    <property type="entry name" value="NAD(P)-BINDING ROSSMANN-FOLD SUPERFAMILY PROTEIN"/>
    <property type="match status" value="1"/>
</dbReference>
<evidence type="ECO:0000256" key="2">
    <source>
        <dbReference type="ARBA" id="ARBA00023002"/>
    </source>
</evidence>
<proteinExistence type="inferred from homology"/>
<dbReference type="FunCoup" id="C1DYP4">
    <property type="interactions" value="1261"/>
</dbReference>
<feature type="region of interest" description="Disordered" evidence="3">
    <location>
        <begin position="1"/>
        <end position="46"/>
    </location>
</feature>
<dbReference type="KEGG" id="mis:MICPUN_55872"/>
<accession>C1DYP4</accession>
<name>C1DYP4_MICCC</name>
<evidence type="ECO:0000313" key="5">
    <source>
        <dbReference type="Proteomes" id="UP000002009"/>
    </source>
</evidence>
<organism evidence="4 5">
    <name type="scientific">Micromonas commoda (strain RCC299 / NOUM17 / CCMP2709)</name>
    <name type="common">Picoplanktonic green alga</name>
    <dbReference type="NCBI Taxonomy" id="296587"/>
    <lineage>
        <taxon>Eukaryota</taxon>
        <taxon>Viridiplantae</taxon>
        <taxon>Chlorophyta</taxon>
        <taxon>Mamiellophyceae</taxon>
        <taxon>Mamiellales</taxon>
        <taxon>Mamiellaceae</taxon>
        <taxon>Micromonas</taxon>
    </lineage>
</organism>
<dbReference type="OrthoDB" id="191139at2759"/>
<dbReference type="SUPFAM" id="SSF51735">
    <property type="entry name" value="NAD(P)-binding Rossmann-fold domains"/>
    <property type="match status" value="1"/>
</dbReference>
<dbReference type="Proteomes" id="UP000002009">
    <property type="component" value="Chromosome 2"/>
</dbReference>
<dbReference type="PANTHER" id="PTHR24320">
    <property type="entry name" value="RETINOL DEHYDROGENASE"/>
    <property type="match status" value="1"/>
</dbReference>
<dbReference type="AlphaFoldDB" id="C1DYP4"/>
<evidence type="ECO:0000313" key="4">
    <source>
        <dbReference type="EMBL" id="ACO60978.1"/>
    </source>
</evidence>
<dbReference type="GeneID" id="8240915"/>
<dbReference type="EMBL" id="CP001323">
    <property type="protein sequence ID" value="ACO60978.1"/>
    <property type="molecule type" value="Genomic_DNA"/>
</dbReference>
<dbReference type="InParanoid" id="C1DYP4"/>
<evidence type="ECO:0000256" key="1">
    <source>
        <dbReference type="ARBA" id="ARBA00006484"/>
    </source>
</evidence>
<dbReference type="RefSeq" id="XP_002499720.1">
    <property type="nucleotide sequence ID" value="XM_002499674.1"/>
</dbReference>
<gene>
    <name evidence="4" type="ORF">MICPUN_55872</name>
</gene>
<dbReference type="InterPro" id="IPR036291">
    <property type="entry name" value="NAD(P)-bd_dom_sf"/>
</dbReference>
<dbReference type="OMA" id="GAKTHVW"/>
<dbReference type="InterPro" id="IPR002347">
    <property type="entry name" value="SDR_fam"/>
</dbReference>
<reference evidence="4 5" key="1">
    <citation type="journal article" date="2009" name="Science">
        <title>Green evolution and dynamic adaptations revealed by genomes of the marine picoeukaryotes Micromonas.</title>
        <authorList>
            <person name="Worden A.Z."/>
            <person name="Lee J.H."/>
            <person name="Mock T."/>
            <person name="Rouze P."/>
            <person name="Simmons M.P."/>
            <person name="Aerts A.L."/>
            <person name="Allen A.E."/>
            <person name="Cuvelier M.L."/>
            <person name="Derelle E."/>
            <person name="Everett M.V."/>
            <person name="Foulon E."/>
            <person name="Grimwood J."/>
            <person name="Gundlach H."/>
            <person name="Henrissat B."/>
            <person name="Napoli C."/>
            <person name="McDonald S.M."/>
            <person name="Parker M.S."/>
            <person name="Rombauts S."/>
            <person name="Salamov A."/>
            <person name="Von Dassow P."/>
            <person name="Badger J.H."/>
            <person name="Coutinho P.M."/>
            <person name="Demir E."/>
            <person name="Dubchak I."/>
            <person name="Gentemann C."/>
            <person name="Eikrem W."/>
            <person name="Gready J.E."/>
            <person name="John U."/>
            <person name="Lanier W."/>
            <person name="Lindquist E.A."/>
            <person name="Lucas S."/>
            <person name="Mayer K.F."/>
            <person name="Moreau H."/>
            <person name="Not F."/>
            <person name="Otillar R."/>
            <person name="Panaud O."/>
            <person name="Pangilinan J."/>
            <person name="Paulsen I."/>
            <person name="Piegu B."/>
            <person name="Poliakov A."/>
            <person name="Robbens S."/>
            <person name="Schmutz J."/>
            <person name="Toulza E."/>
            <person name="Wyss T."/>
            <person name="Zelensky A."/>
            <person name="Zhou K."/>
            <person name="Armbrust E.V."/>
            <person name="Bhattacharya D."/>
            <person name="Goodenough U.W."/>
            <person name="Van de Peer Y."/>
            <person name="Grigoriev I.V."/>
        </authorList>
    </citation>
    <scope>NUCLEOTIDE SEQUENCE [LARGE SCALE GENOMIC DNA]</scope>
    <source>
        <strain evidence="5">RCC299 / NOUM17</strain>
    </source>
</reference>
<keyword evidence="2" id="KW-0560">Oxidoreductase</keyword>
<dbReference type="PRINTS" id="PR00081">
    <property type="entry name" value="GDHRDH"/>
</dbReference>
<comment type="similarity">
    <text evidence="1">Belongs to the short-chain dehydrogenases/reductases (SDR) family.</text>
</comment>
<evidence type="ECO:0000256" key="3">
    <source>
        <dbReference type="SAM" id="MobiDB-lite"/>
    </source>
</evidence>
<feature type="compositionally biased region" description="Low complexity" evidence="3">
    <location>
        <begin position="1"/>
        <end position="20"/>
    </location>
</feature>
<dbReference type="Pfam" id="PF00106">
    <property type="entry name" value="adh_short"/>
    <property type="match status" value="1"/>
</dbReference>